<keyword evidence="5" id="KW-1185">Reference proteome</keyword>
<evidence type="ECO:0000259" key="2">
    <source>
        <dbReference type="Pfam" id="PF00656"/>
    </source>
</evidence>
<dbReference type="SUPFAM" id="SSF56436">
    <property type="entry name" value="C-type lectin-like"/>
    <property type="match status" value="1"/>
</dbReference>
<feature type="domain" description="Sulfatase-modifying factor enzyme-like" evidence="3">
    <location>
        <begin position="278"/>
        <end position="508"/>
    </location>
</feature>
<protein>
    <recommendedName>
        <fullName evidence="6">Formylglycine-generating enzyme, required for sulfatase activity, contains SUMF1/FGE domain</fullName>
    </recommendedName>
</protein>
<dbReference type="InterPro" id="IPR005532">
    <property type="entry name" value="SUMF_dom"/>
</dbReference>
<dbReference type="Gene3D" id="3.40.50.1460">
    <property type="match status" value="1"/>
</dbReference>
<gene>
    <name evidence="4" type="ORF">GCM10023331_20500</name>
</gene>
<dbReference type="InterPro" id="IPR011600">
    <property type="entry name" value="Pept_C14_caspase"/>
</dbReference>
<dbReference type="SUPFAM" id="SSF52129">
    <property type="entry name" value="Caspase-like"/>
    <property type="match status" value="1"/>
</dbReference>
<feature type="compositionally biased region" description="Basic and acidic residues" evidence="1">
    <location>
        <begin position="457"/>
        <end position="482"/>
    </location>
</feature>
<evidence type="ECO:0000313" key="4">
    <source>
        <dbReference type="EMBL" id="GAA4835171.1"/>
    </source>
</evidence>
<organism evidence="4 5">
    <name type="scientific">Algivirga pacifica</name>
    <dbReference type="NCBI Taxonomy" id="1162670"/>
    <lineage>
        <taxon>Bacteria</taxon>
        <taxon>Pseudomonadati</taxon>
        <taxon>Bacteroidota</taxon>
        <taxon>Cytophagia</taxon>
        <taxon>Cytophagales</taxon>
        <taxon>Flammeovirgaceae</taxon>
        <taxon>Algivirga</taxon>
    </lineage>
</organism>
<sequence>MAQATPEIIEGKKYALVMGNNIYDHENAWPKLNNAVNDAQDVAAALQQFHGFEVTFLQNSTKKNFLDAFRSISDKVQKNDRFLLFVAGHGDFDPDLTKDGYLVFKDSQDPKVDSYRGTYVDYTLLNSILDNLSCDHVGVILDVCFGGVFNESLRKSSSRGQNNMYNRIAPETYAKMMLGYRTRKVLTSGADEPVTDGVGRNSPFTSRVLKSLTSTEKLVSMERIFQTVRSETGKGLLNPFGSNKVGSDFIFRYKLEGILADTNPLGNNEMDPKDHALTLVQGGFFKMGGTEYDAQPIREVKVDDFYISKHEVTVAQFEEFVLATNYITDAEKAGNSENWRHDPRGMERLKSDYNQPVIYVSWNDAVAYCNWLRESTGDFFRLPTEAEWEYAAKGGSSSKRYTFAGGNSAFDVMWFDQNADNNIHAIAKKTPNELDLYDMSGNVYEWCADYYGPYHNDDTDNPKGPEAGTDRVTRGGSWRDYEENGSPSYRNSFSQGEGADDIGFRVVRATYE</sequence>
<dbReference type="InterPro" id="IPR051043">
    <property type="entry name" value="Sulfatase_Mod_Factor_Kinase"/>
</dbReference>
<feature type="region of interest" description="Disordered" evidence="1">
    <location>
        <begin position="457"/>
        <end position="498"/>
    </location>
</feature>
<dbReference type="PANTHER" id="PTHR23150:SF19">
    <property type="entry name" value="FORMYLGLYCINE-GENERATING ENZYME"/>
    <property type="match status" value="1"/>
</dbReference>
<evidence type="ECO:0000256" key="1">
    <source>
        <dbReference type="SAM" id="MobiDB-lite"/>
    </source>
</evidence>
<dbReference type="PANTHER" id="PTHR23150">
    <property type="entry name" value="SULFATASE MODIFYING FACTOR 1, 2"/>
    <property type="match status" value="1"/>
</dbReference>
<proteinExistence type="predicted"/>
<comment type="caution">
    <text evidence="4">The sequence shown here is derived from an EMBL/GenBank/DDBJ whole genome shotgun (WGS) entry which is preliminary data.</text>
</comment>
<dbReference type="Proteomes" id="UP001500298">
    <property type="component" value="Unassembled WGS sequence"/>
</dbReference>
<reference evidence="5" key="1">
    <citation type="journal article" date="2019" name="Int. J. Syst. Evol. Microbiol.">
        <title>The Global Catalogue of Microorganisms (GCM) 10K type strain sequencing project: providing services to taxonomists for standard genome sequencing and annotation.</title>
        <authorList>
            <consortium name="The Broad Institute Genomics Platform"/>
            <consortium name="The Broad Institute Genome Sequencing Center for Infectious Disease"/>
            <person name="Wu L."/>
            <person name="Ma J."/>
        </authorList>
    </citation>
    <scope>NUCLEOTIDE SEQUENCE [LARGE SCALE GENOMIC DNA]</scope>
    <source>
        <strain evidence="5">JCM 18326</strain>
    </source>
</reference>
<name>A0ABP9DDR2_9BACT</name>
<dbReference type="InterPro" id="IPR016187">
    <property type="entry name" value="CTDL_fold"/>
</dbReference>
<dbReference type="EMBL" id="BAABJX010000032">
    <property type="protein sequence ID" value="GAA4835171.1"/>
    <property type="molecule type" value="Genomic_DNA"/>
</dbReference>
<dbReference type="Gene3D" id="3.90.1580.10">
    <property type="entry name" value="paralog of FGE (formylglycine-generating enzyme)"/>
    <property type="match status" value="1"/>
</dbReference>
<dbReference type="Pfam" id="PF03781">
    <property type="entry name" value="FGE-sulfatase"/>
    <property type="match status" value="1"/>
</dbReference>
<evidence type="ECO:0000259" key="3">
    <source>
        <dbReference type="Pfam" id="PF03781"/>
    </source>
</evidence>
<dbReference type="InterPro" id="IPR029030">
    <property type="entry name" value="Caspase-like_dom_sf"/>
</dbReference>
<dbReference type="Pfam" id="PF00656">
    <property type="entry name" value="Peptidase_C14"/>
    <property type="match status" value="1"/>
</dbReference>
<feature type="compositionally biased region" description="Polar residues" evidence="1">
    <location>
        <begin position="485"/>
        <end position="495"/>
    </location>
</feature>
<evidence type="ECO:0000313" key="5">
    <source>
        <dbReference type="Proteomes" id="UP001500298"/>
    </source>
</evidence>
<feature type="domain" description="Peptidase C14 caspase" evidence="2">
    <location>
        <begin position="12"/>
        <end position="231"/>
    </location>
</feature>
<evidence type="ECO:0008006" key="6">
    <source>
        <dbReference type="Google" id="ProtNLM"/>
    </source>
</evidence>
<dbReference type="InterPro" id="IPR042095">
    <property type="entry name" value="SUMF_sf"/>
</dbReference>
<accession>A0ABP9DDR2</accession>